<dbReference type="OrthoDB" id="7172369at2"/>
<keyword evidence="4" id="KW-1185">Reference proteome</keyword>
<evidence type="ECO:0000259" key="2">
    <source>
        <dbReference type="Pfam" id="PF20033"/>
    </source>
</evidence>
<dbReference type="PROSITE" id="PS51257">
    <property type="entry name" value="PROKAR_LIPOPROTEIN"/>
    <property type="match status" value="1"/>
</dbReference>
<keyword evidence="1" id="KW-0732">Signal</keyword>
<evidence type="ECO:0000256" key="1">
    <source>
        <dbReference type="SAM" id="SignalP"/>
    </source>
</evidence>
<evidence type="ECO:0000313" key="4">
    <source>
        <dbReference type="Proteomes" id="UP000183685"/>
    </source>
</evidence>
<dbReference type="AlphaFoldDB" id="A0A1G7AEY8"/>
<name>A0A1G7AEY8_9PROT</name>
<sequence>MKKLLAVLATTFAMAGCAGDSSGGGTPVRDISPSDYVTLSRTACFGACPVYDITLQGDGRVTYHGGRFTKLQGQHSDTYSAGRFLEVLSMFEMRGFSDFDDAYTRDTCRPWATDHPTVTVELKSADLTKKLVWYTGCRGIEERAQLDGMVDELERILDVERFIGTPEERKPKRR</sequence>
<proteinExistence type="predicted"/>
<dbReference type="Pfam" id="PF20033">
    <property type="entry name" value="DUF6438"/>
    <property type="match status" value="1"/>
</dbReference>
<dbReference type="RefSeq" id="WP_068303770.1">
    <property type="nucleotide sequence ID" value="NZ_FNAK01000004.1"/>
</dbReference>
<evidence type="ECO:0000313" key="3">
    <source>
        <dbReference type="EMBL" id="SDE13017.1"/>
    </source>
</evidence>
<dbReference type="Proteomes" id="UP000183685">
    <property type="component" value="Unassembled WGS sequence"/>
</dbReference>
<feature type="domain" description="DUF6438" evidence="2">
    <location>
        <begin position="36"/>
        <end position="151"/>
    </location>
</feature>
<dbReference type="EMBL" id="FNAK01000004">
    <property type="protein sequence ID" value="SDE13017.1"/>
    <property type="molecule type" value="Genomic_DNA"/>
</dbReference>
<organism evidence="3 4">
    <name type="scientific">Kordiimonas lacus</name>
    <dbReference type="NCBI Taxonomy" id="637679"/>
    <lineage>
        <taxon>Bacteria</taxon>
        <taxon>Pseudomonadati</taxon>
        <taxon>Pseudomonadota</taxon>
        <taxon>Alphaproteobacteria</taxon>
        <taxon>Kordiimonadales</taxon>
        <taxon>Kordiimonadaceae</taxon>
        <taxon>Kordiimonas</taxon>
    </lineage>
</organism>
<dbReference type="STRING" id="637679.GCA_001550055_01664"/>
<reference evidence="3 4" key="1">
    <citation type="submission" date="2016-10" db="EMBL/GenBank/DDBJ databases">
        <authorList>
            <person name="de Groot N.N."/>
        </authorList>
    </citation>
    <scope>NUCLEOTIDE SEQUENCE [LARGE SCALE GENOMIC DNA]</scope>
    <source>
        <strain evidence="3 4">CGMCC 1.9109</strain>
    </source>
</reference>
<protein>
    <recommendedName>
        <fullName evidence="2">DUF6438 domain-containing protein</fullName>
    </recommendedName>
</protein>
<dbReference type="InterPro" id="IPR045497">
    <property type="entry name" value="DUF6438"/>
</dbReference>
<feature type="signal peptide" evidence="1">
    <location>
        <begin position="1"/>
        <end position="18"/>
    </location>
</feature>
<feature type="chain" id="PRO_5010197785" description="DUF6438 domain-containing protein" evidence="1">
    <location>
        <begin position="19"/>
        <end position="174"/>
    </location>
</feature>
<gene>
    <name evidence="3" type="ORF">SAMN04488071_2193</name>
</gene>
<accession>A0A1G7AEY8</accession>